<protein>
    <recommendedName>
        <fullName evidence="2">SprT-like domain-containing protein</fullName>
    </recommendedName>
</protein>
<dbReference type="PANTHER" id="PTHR23099">
    <property type="entry name" value="TRANSCRIPTIONAL REGULATOR"/>
    <property type="match status" value="1"/>
</dbReference>
<dbReference type="InterPro" id="IPR006640">
    <property type="entry name" value="SprT-like_domain"/>
</dbReference>
<gene>
    <name evidence="3" type="ORF">CVLEPA_LOCUS19847</name>
</gene>
<reference evidence="3 4" key="1">
    <citation type="submission" date="2024-02" db="EMBL/GenBank/DDBJ databases">
        <authorList>
            <person name="Daric V."/>
            <person name="Darras S."/>
        </authorList>
    </citation>
    <scope>NUCLEOTIDE SEQUENCE [LARGE SCALE GENOMIC DNA]</scope>
</reference>
<keyword evidence="4" id="KW-1185">Reference proteome</keyword>
<dbReference type="Pfam" id="PF17283">
    <property type="entry name" value="Zn_ribbon_SprT"/>
    <property type="match status" value="1"/>
</dbReference>
<dbReference type="Proteomes" id="UP001642483">
    <property type="component" value="Unassembled WGS sequence"/>
</dbReference>
<name>A0ABP0G7H7_CLALP</name>
<dbReference type="EMBL" id="CAWYQH010000106">
    <property type="protein sequence ID" value="CAK8687785.1"/>
    <property type="molecule type" value="Genomic_DNA"/>
</dbReference>
<feature type="region of interest" description="Disordered" evidence="1">
    <location>
        <begin position="220"/>
        <end position="244"/>
    </location>
</feature>
<dbReference type="SMART" id="SM00731">
    <property type="entry name" value="SprT"/>
    <property type="match status" value="1"/>
</dbReference>
<accession>A0ABP0G7H7</accession>
<proteinExistence type="predicted"/>
<feature type="domain" description="SprT-like" evidence="2">
    <location>
        <begin position="288"/>
        <end position="456"/>
    </location>
</feature>
<dbReference type="PANTHER" id="PTHR23099:SF0">
    <property type="entry name" value="GERM CELL NUCLEAR ACIDIC PROTEIN"/>
    <property type="match status" value="1"/>
</dbReference>
<feature type="compositionally biased region" description="Acidic residues" evidence="1">
    <location>
        <begin position="1"/>
        <end position="11"/>
    </location>
</feature>
<organism evidence="3 4">
    <name type="scientific">Clavelina lepadiformis</name>
    <name type="common">Light-bulb sea squirt</name>
    <name type="synonym">Ascidia lepadiformis</name>
    <dbReference type="NCBI Taxonomy" id="159417"/>
    <lineage>
        <taxon>Eukaryota</taxon>
        <taxon>Metazoa</taxon>
        <taxon>Chordata</taxon>
        <taxon>Tunicata</taxon>
        <taxon>Ascidiacea</taxon>
        <taxon>Aplousobranchia</taxon>
        <taxon>Clavelinidae</taxon>
        <taxon>Clavelina</taxon>
    </lineage>
</organism>
<evidence type="ECO:0000259" key="2">
    <source>
        <dbReference type="SMART" id="SM00731"/>
    </source>
</evidence>
<evidence type="ECO:0000313" key="4">
    <source>
        <dbReference type="Proteomes" id="UP001642483"/>
    </source>
</evidence>
<evidence type="ECO:0000313" key="3">
    <source>
        <dbReference type="EMBL" id="CAK8687785.1"/>
    </source>
</evidence>
<sequence>MSEPSSDEDNFENFLNKIRTPKPVTPKYRWSNGSLDDFFTNSSHSSNGTKSSCENLTENASKECVVSTNLLEELSGDTSAITLSSTGQVLGKLKNNKVNKRVKSVSTPVRRVIFSSASESDDDHLFLPKAKIPGANSFKQKSPNKDKFFKFRKPASTLTSSSESDSDDLLPSLDRKQLLPCPLDASDNKENRIPHHSTILDSDSEEECLSLQARVLKGQLPTSAPSKLRGPSLGGAETPTRKPFKHPFQTEKIIRTSKQVCQVKGCFLSSLELSQPKNIGSGFKRCRVELTARLFKLFNASVFENKLPSELEVTWAKRLTKTAGITKCKRVTSTLKGDDGHMTISKQFQASISLSEKVIDCSSRLRDTLIHEMCHAAVWLLNNANESHGPFWKLWAAKARRIHPELPSIERCHNYEIEYKFVYQCTRCATEFGRHSKSIDTTKKVCGRCAGKLILQNRKLSNGSGKTRGPNPFAEFVKQNYKSTKSRLKSFEDSASHRDVMKSLSEQFKSASVS</sequence>
<dbReference type="Pfam" id="PF10263">
    <property type="entry name" value="SprT-like"/>
    <property type="match status" value="1"/>
</dbReference>
<dbReference type="InterPro" id="IPR035240">
    <property type="entry name" value="SprT_Zn_ribbon"/>
</dbReference>
<comment type="caution">
    <text evidence="3">The sequence shown here is derived from an EMBL/GenBank/DDBJ whole genome shotgun (WGS) entry which is preliminary data.</text>
</comment>
<evidence type="ECO:0000256" key="1">
    <source>
        <dbReference type="SAM" id="MobiDB-lite"/>
    </source>
</evidence>
<feature type="region of interest" description="Disordered" evidence="1">
    <location>
        <begin position="1"/>
        <end position="26"/>
    </location>
</feature>